<name>A0A9X0AIM3_9HELO</name>
<accession>A0A9X0AIM3</accession>
<comment type="caution">
    <text evidence="1">The sequence shown here is derived from an EMBL/GenBank/DDBJ whole genome shotgun (WGS) entry which is preliminary data.</text>
</comment>
<sequence length="250" mass="27723">MKTTLVLALDASYGGRPSLPHDAQLWTVVMNSLNDGYAYNFIVTGSETISYTRGEHLDLRLAFGCLRPPSTSLHRFIDMATSSLNIEIPSPKSIPRPEPVEQELLDMQLDIYRRPRPSTATPVDRAYYTACSESPLFDALPSAGPAYDGEYDNAIVQMLLYGGPTRHAVSTALVIADPKSECIVTSLRDKGVVVSAPRCHNTHRSCDLDEKRFEYSSSGKYEFDEEQYDVVYIKTPSSEDSESILIISVS</sequence>
<dbReference type="EMBL" id="JAPEIS010000008">
    <property type="protein sequence ID" value="KAJ8063507.1"/>
    <property type="molecule type" value="Genomic_DNA"/>
</dbReference>
<dbReference type="OrthoDB" id="3484056at2759"/>
<evidence type="ECO:0000313" key="1">
    <source>
        <dbReference type="EMBL" id="KAJ8063507.1"/>
    </source>
</evidence>
<proteinExistence type="predicted"/>
<dbReference type="Proteomes" id="UP001152300">
    <property type="component" value="Unassembled WGS sequence"/>
</dbReference>
<reference evidence="1" key="1">
    <citation type="submission" date="2022-11" db="EMBL/GenBank/DDBJ databases">
        <title>Genome Resource of Sclerotinia nivalis Strain SnTB1, a Plant Pathogen Isolated from American Ginseng.</title>
        <authorList>
            <person name="Fan S."/>
        </authorList>
    </citation>
    <scope>NUCLEOTIDE SEQUENCE</scope>
    <source>
        <strain evidence="1">SnTB1</strain>
    </source>
</reference>
<keyword evidence="2" id="KW-1185">Reference proteome</keyword>
<gene>
    <name evidence="1" type="ORF">OCU04_007383</name>
</gene>
<evidence type="ECO:0000313" key="2">
    <source>
        <dbReference type="Proteomes" id="UP001152300"/>
    </source>
</evidence>
<protein>
    <submittedName>
        <fullName evidence="1">Uncharacterized protein</fullName>
    </submittedName>
</protein>
<organism evidence="1 2">
    <name type="scientific">Sclerotinia nivalis</name>
    <dbReference type="NCBI Taxonomy" id="352851"/>
    <lineage>
        <taxon>Eukaryota</taxon>
        <taxon>Fungi</taxon>
        <taxon>Dikarya</taxon>
        <taxon>Ascomycota</taxon>
        <taxon>Pezizomycotina</taxon>
        <taxon>Leotiomycetes</taxon>
        <taxon>Helotiales</taxon>
        <taxon>Sclerotiniaceae</taxon>
        <taxon>Sclerotinia</taxon>
    </lineage>
</organism>
<dbReference type="AlphaFoldDB" id="A0A9X0AIM3"/>